<organism evidence="3 4">
    <name type="scientific">[Empedobacter] haloabium</name>
    <dbReference type="NCBI Taxonomy" id="592317"/>
    <lineage>
        <taxon>Bacteria</taxon>
        <taxon>Pseudomonadati</taxon>
        <taxon>Pseudomonadota</taxon>
        <taxon>Betaproteobacteria</taxon>
        <taxon>Burkholderiales</taxon>
        <taxon>Oxalobacteraceae</taxon>
        <taxon>Telluria group</taxon>
        <taxon>Telluria group incertae sedis</taxon>
    </lineage>
</organism>
<dbReference type="EMBL" id="CP136508">
    <property type="protein sequence ID" value="WUR14098.1"/>
    <property type="molecule type" value="Genomic_DNA"/>
</dbReference>
<evidence type="ECO:0000313" key="4">
    <source>
        <dbReference type="Proteomes" id="UP000321323"/>
    </source>
</evidence>
<gene>
    <name evidence="3" type="ORF">E7V67_003070</name>
</gene>
<evidence type="ECO:0000256" key="1">
    <source>
        <dbReference type="SAM" id="SignalP"/>
    </source>
</evidence>
<accession>A0ABZ1UPS5</accession>
<dbReference type="NCBIfam" id="TIGR02913">
    <property type="entry name" value="HAF_rpt"/>
    <property type="match status" value="1"/>
</dbReference>
<dbReference type="Proteomes" id="UP000321323">
    <property type="component" value="Chromosome"/>
</dbReference>
<proteinExistence type="predicted"/>
<feature type="chain" id="PRO_5047431944" evidence="1">
    <location>
        <begin position="22"/>
        <end position="364"/>
    </location>
</feature>
<evidence type="ECO:0000259" key="2">
    <source>
        <dbReference type="Pfam" id="PF07589"/>
    </source>
</evidence>
<dbReference type="Pfam" id="PF07589">
    <property type="entry name" value="PEP-CTERM"/>
    <property type="match status" value="1"/>
</dbReference>
<dbReference type="InterPro" id="IPR014262">
    <property type="entry name" value="HAF_rpt"/>
</dbReference>
<feature type="signal peptide" evidence="1">
    <location>
        <begin position="1"/>
        <end position="21"/>
    </location>
</feature>
<dbReference type="InterPro" id="IPR013424">
    <property type="entry name" value="Ice-binding_C"/>
</dbReference>
<keyword evidence="1" id="KW-0732">Signal</keyword>
<sequence length="364" mass="37705">MVKHAFALATSALLLSGTAFAAPAYSITTLSPDGTTRWTHLNNAGAATGYLGGQGYIRAADGQLTLIPQLSDQPTAITAFGDNGAVGLMRVEEGPPQNVQETGLWRNGVVESLPTLRTTPDGLGYGVVNRISGNGLLAGTSAVNGGFYDDYGNLIPYTHAATFSNGQVHDLGTLGGNFSMGAGINDNGIVVGFSLDADDRRRSFIYRNGAMQDLGLADNYYAFDINNAGQVLANSGTSTASAVIWQEGETTTLSQPGYSFSSASAINNRGDVVGRLFAPGQGGAGFLYSDGEIVLLAGLLDQPGWTIRDVADINDSGTILGVGCQGSDCSWVLLTPVPEPATYGLLGTGLALLALAARRQRRAS</sequence>
<feature type="domain" description="Ice-binding protein C-terminal" evidence="2">
    <location>
        <begin position="336"/>
        <end position="359"/>
    </location>
</feature>
<dbReference type="NCBIfam" id="TIGR02595">
    <property type="entry name" value="PEP_CTERM"/>
    <property type="match status" value="1"/>
</dbReference>
<name>A0ABZ1UPS5_9BURK</name>
<evidence type="ECO:0000313" key="3">
    <source>
        <dbReference type="EMBL" id="WUR14098.1"/>
    </source>
</evidence>
<protein>
    <submittedName>
        <fullName evidence="3">HAF repeat-containing PEP-CTERM protein</fullName>
    </submittedName>
</protein>
<reference evidence="3 4" key="1">
    <citation type="journal article" date="2019" name="Int. J. Syst. Evol. Microbiol.">
        <title>The Draft Whole-Genome Sequence of the Antibiotic Producer Empedobacter haloabium ATCC 31962 Provides Indications for Its Taxonomic Reclassification.</title>
        <authorList>
            <person name="Miess H."/>
            <person name="Arlt P."/>
            <person name="Apel A.K."/>
            <person name="Weber T."/>
            <person name="Nieselt K."/>
            <person name="Hanssen F."/>
            <person name="Czemmel S."/>
            <person name="Nahnsen S."/>
            <person name="Gross H."/>
        </authorList>
    </citation>
    <scope>NUCLEOTIDE SEQUENCE [LARGE SCALE GENOMIC DNA]</scope>
    <source>
        <strain evidence="3 4">ATCC 31962</strain>
    </source>
</reference>
<keyword evidence="4" id="KW-1185">Reference proteome</keyword>